<dbReference type="PROSITE" id="PS00578">
    <property type="entry name" value="RIBOSOMAL_S6E"/>
    <property type="match status" value="1"/>
</dbReference>
<evidence type="ECO:0000313" key="3">
    <source>
        <dbReference type="RefSeq" id="XP_056699483.1"/>
    </source>
</evidence>
<name>A0ABM3RV33_SPIOL</name>
<reference evidence="3 4" key="2">
    <citation type="submission" date="2025-05" db="UniProtKB">
        <authorList>
            <consortium name="RefSeq"/>
        </authorList>
    </citation>
    <scope>IDENTIFICATION</scope>
    <source>
        <tissue evidence="3 4">Leaf</tissue>
    </source>
</reference>
<keyword evidence="2" id="KW-1185">Reference proteome</keyword>
<gene>
    <name evidence="3 4" type="primary">LOC110775836</name>
</gene>
<evidence type="ECO:0000313" key="2">
    <source>
        <dbReference type="Proteomes" id="UP000813463"/>
    </source>
</evidence>
<dbReference type="Proteomes" id="UP000813463">
    <property type="component" value="Chromosome 4"/>
</dbReference>
<evidence type="ECO:0000256" key="1">
    <source>
        <dbReference type="SAM" id="MobiDB-lite"/>
    </source>
</evidence>
<dbReference type="InterPro" id="IPR018282">
    <property type="entry name" value="Ribosomal_eS6_CS"/>
</dbReference>
<feature type="compositionally biased region" description="Pro residues" evidence="1">
    <location>
        <begin position="93"/>
        <end position="106"/>
    </location>
</feature>
<feature type="compositionally biased region" description="Low complexity" evidence="1">
    <location>
        <begin position="80"/>
        <end position="92"/>
    </location>
</feature>
<evidence type="ECO:0000313" key="4">
    <source>
        <dbReference type="RefSeq" id="XP_056699484.1"/>
    </source>
</evidence>
<dbReference type="RefSeq" id="XP_056699483.1">
    <property type="nucleotide sequence ID" value="XM_056843505.1"/>
</dbReference>
<reference evidence="2" key="1">
    <citation type="journal article" date="2021" name="Nat. Commun.">
        <title>Genomic analyses provide insights into spinach domestication and the genetic basis of agronomic traits.</title>
        <authorList>
            <person name="Cai X."/>
            <person name="Sun X."/>
            <person name="Xu C."/>
            <person name="Sun H."/>
            <person name="Wang X."/>
            <person name="Ge C."/>
            <person name="Zhang Z."/>
            <person name="Wang Q."/>
            <person name="Fei Z."/>
            <person name="Jiao C."/>
            <person name="Wang Q."/>
        </authorList>
    </citation>
    <scope>NUCLEOTIDE SEQUENCE [LARGE SCALE GENOMIC DNA]</scope>
    <source>
        <strain evidence="2">cv. Varoflay</strain>
    </source>
</reference>
<proteinExistence type="predicted"/>
<feature type="region of interest" description="Disordered" evidence="1">
    <location>
        <begin position="80"/>
        <end position="113"/>
    </location>
</feature>
<protein>
    <submittedName>
        <fullName evidence="3 4">Uncharacterized protein</fullName>
    </submittedName>
</protein>
<organism evidence="2 4">
    <name type="scientific">Spinacia oleracea</name>
    <name type="common">Spinach</name>
    <dbReference type="NCBI Taxonomy" id="3562"/>
    <lineage>
        <taxon>Eukaryota</taxon>
        <taxon>Viridiplantae</taxon>
        <taxon>Streptophyta</taxon>
        <taxon>Embryophyta</taxon>
        <taxon>Tracheophyta</taxon>
        <taxon>Spermatophyta</taxon>
        <taxon>Magnoliopsida</taxon>
        <taxon>eudicotyledons</taxon>
        <taxon>Gunneridae</taxon>
        <taxon>Pentapetalae</taxon>
        <taxon>Caryophyllales</taxon>
        <taxon>Chenopodiaceae</taxon>
        <taxon>Chenopodioideae</taxon>
        <taxon>Anserineae</taxon>
        <taxon>Spinacia</taxon>
    </lineage>
</organism>
<dbReference type="GeneID" id="110775836"/>
<accession>A0ABM3RV33</accession>
<sequence>MEKRWDALPPVAGGEFLNIRAMYNATWLHYTTNETQWIWLVKKANWCFLPHPFITSWSENVRFLLPRHKKFAAAAVAKATTSKSTDTSTQAPQSPPQGPPESPPPNAGGIPLSSPFDLTGLQSTLAAILQGQEDQARTLASFAPQGSCTRDSFPDFDSSYYGRRVYYFHVDKGDFAPYVNYPYHPPQQGPIPNWIEERTPTYPYWTGPSQPGVTPPSFPPYNYTMMGGSDYQGDPMYPTPPPVDRPDGWPEDFTGWPRGYMGGWDGPRGEPPHGNYPLRPEYSWPPYPDVDPTYNFTPFTDDAALAYRLERNEHWRIYDAKGKGHPPGPSS</sequence>
<dbReference type="RefSeq" id="XP_056699484.1">
    <property type="nucleotide sequence ID" value="XM_056843506.1"/>
</dbReference>